<organism evidence="2 3">
    <name type="scientific">Paspalum notatum var. saurae</name>
    <dbReference type="NCBI Taxonomy" id="547442"/>
    <lineage>
        <taxon>Eukaryota</taxon>
        <taxon>Viridiplantae</taxon>
        <taxon>Streptophyta</taxon>
        <taxon>Embryophyta</taxon>
        <taxon>Tracheophyta</taxon>
        <taxon>Spermatophyta</taxon>
        <taxon>Magnoliopsida</taxon>
        <taxon>Liliopsida</taxon>
        <taxon>Poales</taxon>
        <taxon>Poaceae</taxon>
        <taxon>PACMAD clade</taxon>
        <taxon>Panicoideae</taxon>
        <taxon>Andropogonodae</taxon>
        <taxon>Paspaleae</taxon>
        <taxon>Paspalinae</taxon>
        <taxon>Paspalum</taxon>
    </lineage>
</organism>
<proteinExistence type="predicted"/>
<evidence type="ECO:0000256" key="1">
    <source>
        <dbReference type="SAM" id="MobiDB-lite"/>
    </source>
</evidence>
<dbReference type="AlphaFoldDB" id="A0AAQ3UP31"/>
<feature type="region of interest" description="Disordered" evidence="1">
    <location>
        <begin position="77"/>
        <end position="104"/>
    </location>
</feature>
<sequence length="113" mass="13427">MDDEWVRRHDMLKARNDTRPYAACMGFAGEMHGMYDRGEGGSRFYFHGTRRRVLEWRSRRIGWLGYGGASRCTSHLRRSGTLGTGSPPSRWRWRRRERAPSPQAALRLREEWW</sequence>
<keyword evidence="3" id="KW-1185">Reference proteome</keyword>
<dbReference type="EMBL" id="CP144754">
    <property type="protein sequence ID" value="WVZ96063.1"/>
    <property type="molecule type" value="Genomic_DNA"/>
</dbReference>
<reference evidence="2 3" key="1">
    <citation type="submission" date="2024-02" db="EMBL/GenBank/DDBJ databases">
        <title>High-quality chromosome-scale genome assembly of Pensacola bahiagrass (Paspalum notatum Flugge var. saurae).</title>
        <authorList>
            <person name="Vega J.M."/>
            <person name="Podio M."/>
            <person name="Orjuela J."/>
            <person name="Siena L.A."/>
            <person name="Pessino S.C."/>
            <person name="Combes M.C."/>
            <person name="Mariac C."/>
            <person name="Albertini E."/>
            <person name="Pupilli F."/>
            <person name="Ortiz J.P.A."/>
            <person name="Leblanc O."/>
        </authorList>
    </citation>
    <scope>NUCLEOTIDE SEQUENCE [LARGE SCALE GENOMIC DNA]</scope>
    <source>
        <strain evidence="2">R1</strain>
        <tissue evidence="2">Leaf</tissue>
    </source>
</reference>
<gene>
    <name evidence="2" type="ORF">U9M48_041746</name>
</gene>
<dbReference type="Proteomes" id="UP001341281">
    <property type="component" value="Chromosome 10"/>
</dbReference>
<evidence type="ECO:0000313" key="2">
    <source>
        <dbReference type="EMBL" id="WVZ96063.1"/>
    </source>
</evidence>
<evidence type="ECO:0000313" key="3">
    <source>
        <dbReference type="Proteomes" id="UP001341281"/>
    </source>
</evidence>
<protein>
    <submittedName>
        <fullName evidence="2">Uncharacterized protein</fullName>
    </submittedName>
</protein>
<name>A0AAQ3UP31_PASNO</name>
<accession>A0AAQ3UP31</accession>